<feature type="domain" description="C2" evidence="15">
    <location>
        <begin position="1119"/>
        <end position="1234"/>
    </location>
</feature>
<evidence type="ECO:0000256" key="11">
    <source>
        <dbReference type="ARBA" id="ARBA00023121"/>
    </source>
</evidence>
<dbReference type="PROSITE" id="PS51847">
    <property type="entry name" value="SMP"/>
    <property type="match status" value="1"/>
</dbReference>
<evidence type="ECO:0000256" key="1">
    <source>
        <dbReference type="ARBA" id="ARBA00004586"/>
    </source>
</evidence>
<dbReference type="SMART" id="SM00239">
    <property type="entry name" value="C2"/>
    <property type="match status" value="5"/>
</dbReference>
<keyword evidence="9" id="KW-1133">Transmembrane helix</keyword>
<dbReference type="InterPro" id="IPR037756">
    <property type="entry name" value="C2D_Tricalbin"/>
</dbReference>
<feature type="compositionally biased region" description="Polar residues" evidence="14">
    <location>
        <begin position="1361"/>
        <end position="1373"/>
    </location>
</feature>
<dbReference type="CDD" id="cd04045">
    <property type="entry name" value="C2C_Tricalbin-like"/>
    <property type="match status" value="1"/>
</dbReference>
<protein>
    <submittedName>
        <fullName evidence="17">Tricalbin-3</fullName>
    </submittedName>
</protein>
<feature type="region of interest" description="Disordered" evidence="14">
    <location>
        <begin position="1"/>
        <end position="89"/>
    </location>
</feature>
<keyword evidence="18" id="KW-1185">Reference proteome</keyword>
<evidence type="ECO:0000256" key="14">
    <source>
        <dbReference type="SAM" id="MobiDB-lite"/>
    </source>
</evidence>
<feature type="compositionally biased region" description="Acidic residues" evidence="14">
    <location>
        <begin position="642"/>
        <end position="658"/>
    </location>
</feature>
<evidence type="ECO:0000256" key="9">
    <source>
        <dbReference type="ARBA" id="ARBA00022989"/>
    </source>
</evidence>
<evidence type="ECO:0000256" key="5">
    <source>
        <dbReference type="ARBA" id="ARBA00022723"/>
    </source>
</evidence>
<evidence type="ECO:0000256" key="2">
    <source>
        <dbReference type="ARBA" id="ARBA00022448"/>
    </source>
</evidence>
<dbReference type="GO" id="GO:0005789">
    <property type="term" value="C:endoplasmic reticulum membrane"/>
    <property type="evidence" value="ECO:0007669"/>
    <property type="project" value="UniProtKB-SubCell"/>
</dbReference>
<dbReference type="GO" id="GO:0061817">
    <property type="term" value="P:endoplasmic reticulum-plasma membrane tethering"/>
    <property type="evidence" value="ECO:0007669"/>
    <property type="project" value="InterPro"/>
</dbReference>
<dbReference type="InterPro" id="IPR000008">
    <property type="entry name" value="C2_dom"/>
</dbReference>
<dbReference type="CDD" id="cd04040">
    <property type="entry name" value="C2D_Tricalbin-like"/>
    <property type="match status" value="1"/>
</dbReference>
<dbReference type="InterPro" id="IPR017147">
    <property type="entry name" value="Tricalbin"/>
</dbReference>
<evidence type="ECO:0000256" key="10">
    <source>
        <dbReference type="ARBA" id="ARBA00023055"/>
    </source>
</evidence>
<dbReference type="InterPro" id="IPR037762">
    <property type="entry name" value="C2C_Tricalbin"/>
</dbReference>
<keyword evidence="6" id="KW-0677">Repeat</keyword>
<dbReference type="Pfam" id="PF24920">
    <property type="entry name" value="C2_TCB1"/>
    <property type="match status" value="1"/>
</dbReference>
<feature type="domain" description="SMP-LTD" evidence="16">
    <location>
        <begin position="272"/>
        <end position="479"/>
    </location>
</feature>
<keyword evidence="10" id="KW-0445">Lipid transport</keyword>
<dbReference type="GO" id="GO:0046872">
    <property type="term" value="F:metal ion binding"/>
    <property type="evidence" value="ECO:0007669"/>
    <property type="project" value="UniProtKB-KW"/>
</dbReference>
<dbReference type="CDD" id="cd04052">
    <property type="entry name" value="C2B_Tricalbin-like"/>
    <property type="match status" value="1"/>
</dbReference>
<dbReference type="InterPro" id="IPR037761">
    <property type="entry name" value="C2A_Tricalbin"/>
</dbReference>
<feature type="compositionally biased region" description="Polar residues" evidence="14">
    <location>
        <begin position="1341"/>
        <end position="1351"/>
    </location>
</feature>
<accession>A0A6C1DWK8</accession>
<organism evidence="17 18">
    <name type="scientific">Saccharomyces pastorianus</name>
    <name type="common">Lager yeast</name>
    <name type="synonym">Saccharomyces cerevisiae x Saccharomyces eubayanus</name>
    <dbReference type="NCBI Taxonomy" id="27292"/>
    <lineage>
        <taxon>Eukaryota</taxon>
        <taxon>Fungi</taxon>
        <taxon>Dikarya</taxon>
        <taxon>Ascomycota</taxon>
        <taxon>Saccharomycotina</taxon>
        <taxon>Saccharomycetes</taxon>
        <taxon>Saccharomycetales</taxon>
        <taxon>Saccharomycetaceae</taxon>
        <taxon>Saccharomyces</taxon>
    </lineage>
</organism>
<gene>
    <name evidence="17" type="primary">TCB3_1</name>
    <name evidence="17" type="ORF">GRS66_003824</name>
</gene>
<evidence type="ECO:0000259" key="16">
    <source>
        <dbReference type="PROSITE" id="PS51847"/>
    </source>
</evidence>
<keyword evidence="12" id="KW-0472">Membrane</keyword>
<keyword evidence="3" id="KW-0597">Phosphoprotein</keyword>
<dbReference type="EMBL" id="CP048994">
    <property type="protein sequence ID" value="QID81448.1"/>
    <property type="molecule type" value="Genomic_DNA"/>
</dbReference>
<evidence type="ECO:0000256" key="6">
    <source>
        <dbReference type="ARBA" id="ARBA00022737"/>
    </source>
</evidence>
<feature type="compositionally biased region" description="Polar residues" evidence="14">
    <location>
        <begin position="62"/>
        <end position="80"/>
    </location>
</feature>
<feature type="coiled-coil region" evidence="13">
    <location>
        <begin position="937"/>
        <end position="971"/>
    </location>
</feature>
<feature type="compositionally biased region" description="Low complexity" evidence="14">
    <location>
        <begin position="1377"/>
        <end position="1404"/>
    </location>
</feature>
<feature type="domain" description="C2" evidence="15">
    <location>
        <begin position="646"/>
        <end position="763"/>
    </location>
</feature>
<evidence type="ECO:0000313" key="18">
    <source>
        <dbReference type="Proteomes" id="UP000501346"/>
    </source>
</evidence>
<proteinExistence type="predicted"/>
<dbReference type="InterPro" id="IPR052455">
    <property type="entry name" value="Tricalbin_domain"/>
</dbReference>
<evidence type="ECO:0000256" key="13">
    <source>
        <dbReference type="SAM" id="Coils"/>
    </source>
</evidence>
<keyword evidence="4" id="KW-0812">Transmembrane</keyword>
<feature type="region of interest" description="Disordered" evidence="14">
    <location>
        <begin position="624"/>
        <end position="660"/>
    </location>
</feature>
<sequence>MTGIKAQVHPPPDSTLFHEEEKKKVGGNLPQKVINQQERGSDHAPSGHHQYHQLINHDANDTKTSNSVSDVSKGQKTADSNPEGKKQSSKDIFVASSAQKTNQLPGPNPQGSIGAVPLEDLRPKEFRSAPSRKPNKFDTSITKPGVLDDLGKLDEKDIKEKFHPDSDDKLFPWQNVGEFHASGKGSPNTKMSRVIKAYILENFYNDWYCNIATVLGTCFFSWLFAYIGFSWWSMIFIFLGTATVYNAEYTRFNRNIRDDLKRVTVEETLSDRVESTTWLNSFLSKFWVIYMPVLSQQVKDNVNPQLAGVAPGYGIDALAIDEFTLGSKAPTIKGIKSYTKTGKNTVEMDWSFAFTPSDVSDMTATEAREKINPKISLGVTLGKSFVSKTMPILVEDINVAGKMRIKVEFGKAFPNIKIVSLQLLEPPLIDFALKPIGGDTLGLDVMSFLPGLKSFVKNIINSNIGPMLFPPNHLDINVEDIMAAQSKEAIGVLAVTIASADSLKGSDFITNTVDPYIVMTTEDAVPGTDEEVRTSIKSNVKNPRWNETKYLLLNTLEQKLNLKCFDFNDVRKDTVIGDLQLDLADLLQNPVLDNQTAELRSGTKSKGILHYSLHWFPVKEDKSEEKAVERAEAKAKGKKEDENEDTTEKEEDENEESSQTDVGIAKITLQKVKYLDTTSSMTGSLSPCAELFIDGQKVKSYRTLRRINEPSWNETIEVLVPSKSNSKFVLKIFDDRMNSKALICEYSSSLDDIMTTLDAAQEFVKGSPQGDIYLDVSWKSIEMTGAFAAANSVSEPIGCIKLDVKDAIIKGDLSGVGDVDPYYTVSLNRRVLYKSIYHSDTDHPIFDNSTYVPIFSPNQILTLEFHDYQKIGKDRFIGSVQIPTSNVFKKDPKSGKYVGNNDKEEISKLKLKDHKHKVTESIVNVSTTFIPINLVYSPEELVNVEKLEKELKEKKKKFEATQEENEQEMEKNPKEWEVAEIEDPFDSDEKKINRKAKLSLNELIKQKSGILSMQILEGTLSPSSAYLEILADDISYPVFICMKPSQGKLNSEMANIFIRDLNYSKLHFRVSKKHIAKDSDDVISETSYSTLKLLKQAYEEPMWLNFNGSKMKVRFLYTPTSVKLPSSESVEDTGYLNIKLISGHGLKSADRNGYSDPFVHIFVNGKKVFKSNIKKKTLDPVWNEDAKIPILSRSKNQVIFNVLDWDRAGDNDDLGQASLDVSSLEVGKTYNWNLNLNTQGSIKLQGSFNPEYIKPSFDIVKGGITDKPMKIASGAAHATVGIAGTGIGAATGVATGGLKKGGHLLKSLGGNPMKRSKSSNGNESNGAKKSSEKKSFDRRSPSNLNSTSVTPRASLDYDPSVPNTSYAPVQSASPAVKPTDNTSSSSNKKDTPSSNSRGHSRASSFARTLAPHGTYNGFITVVAAENVAKHVQIKISLTQGGRLKHIYKTKSQKANNDGVAVFDEECSFKASPEANLVLGAISHQRLSRDKDLGIAQINLGDPQIQQDGQISVKLGDGHLIVKINYGKDKNGQVPPVPEVPQEYTQ</sequence>
<dbReference type="CDD" id="cd21678">
    <property type="entry name" value="SMP_TCB"/>
    <property type="match status" value="1"/>
</dbReference>
<feature type="compositionally biased region" description="Basic and acidic residues" evidence="14">
    <location>
        <begin position="624"/>
        <end position="641"/>
    </location>
</feature>
<feature type="domain" description="C2" evidence="15">
    <location>
        <begin position="783"/>
        <end position="897"/>
    </location>
</feature>
<dbReference type="PANTHER" id="PTHR46980">
    <property type="entry name" value="TRICALBIN-1-RELATED"/>
    <property type="match status" value="1"/>
</dbReference>
<keyword evidence="8" id="KW-0106">Calcium</keyword>
<dbReference type="Proteomes" id="UP000501346">
    <property type="component" value="Chromosome ScXIII"/>
</dbReference>
<evidence type="ECO:0000313" key="17">
    <source>
        <dbReference type="EMBL" id="QID81448.1"/>
    </source>
</evidence>
<dbReference type="InterPro" id="IPR031468">
    <property type="entry name" value="SMP_LBD"/>
</dbReference>
<dbReference type="GO" id="GO:0006869">
    <property type="term" value="P:lipid transport"/>
    <property type="evidence" value="ECO:0007669"/>
    <property type="project" value="UniProtKB-KW"/>
</dbReference>
<feature type="region of interest" description="Disordered" evidence="14">
    <location>
        <begin position="1304"/>
        <end position="1408"/>
    </location>
</feature>
<keyword evidence="11" id="KW-0446">Lipid-binding</keyword>
<dbReference type="Gene3D" id="2.60.40.150">
    <property type="entry name" value="C2 domain"/>
    <property type="match status" value="4"/>
</dbReference>
<evidence type="ECO:0000256" key="8">
    <source>
        <dbReference type="ARBA" id="ARBA00022837"/>
    </source>
</evidence>
<keyword evidence="13" id="KW-0175">Coiled coil</keyword>
<dbReference type="Pfam" id="PF00168">
    <property type="entry name" value="C2"/>
    <property type="match status" value="5"/>
</dbReference>
<evidence type="ECO:0000256" key="7">
    <source>
        <dbReference type="ARBA" id="ARBA00022824"/>
    </source>
</evidence>
<dbReference type="InterPro" id="IPR035892">
    <property type="entry name" value="C2_domain_sf"/>
</dbReference>
<dbReference type="OrthoDB" id="1029639at2759"/>
<feature type="domain" description="C2" evidence="15">
    <location>
        <begin position="1396"/>
        <end position="1514"/>
    </location>
</feature>
<reference evidence="17 18" key="1">
    <citation type="journal article" date="2019" name="BMC Genomics">
        <title>Chromosome level assembly and comparative genome analysis confirm lager-brewing yeasts originated from a single hybridization.</title>
        <authorList>
            <person name="Salazar A.N."/>
            <person name="Gorter de Vries A.R."/>
            <person name="van den Broek M."/>
            <person name="Brouwers N."/>
            <person name="de la Torre Cortes P."/>
            <person name="Kuijpers N.G.A."/>
            <person name="Daran J.G."/>
            <person name="Abeel T."/>
        </authorList>
    </citation>
    <scope>NUCLEOTIDE SEQUENCE [LARGE SCALE GENOMIC DNA]</scope>
    <source>
        <strain evidence="17 18">CBS 1483</strain>
    </source>
</reference>
<evidence type="ECO:0000256" key="4">
    <source>
        <dbReference type="ARBA" id="ARBA00022692"/>
    </source>
</evidence>
<comment type="subcellular location">
    <subcellularLocation>
        <location evidence="1">Endoplasmic reticulum membrane</location>
    </subcellularLocation>
</comment>
<feature type="compositionally biased region" description="Basic and acidic residues" evidence="14">
    <location>
        <begin position="1329"/>
        <end position="1340"/>
    </location>
</feature>
<dbReference type="InterPro" id="IPR037765">
    <property type="entry name" value="C2B_Tricalbin"/>
</dbReference>
<feature type="compositionally biased region" description="Polar residues" evidence="14">
    <location>
        <begin position="1318"/>
        <end position="1328"/>
    </location>
</feature>
<evidence type="ECO:0000256" key="12">
    <source>
        <dbReference type="ARBA" id="ARBA00023136"/>
    </source>
</evidence>
<feature type="domain" description="C2" evidence="15">
    <location>
        <begin position="470"/>
        <end position="596"/>
    </location>
</feature>
<dbReference type="GO" id="GO:0071944">
    <property type="term" value="C:cell periphery"/>
    <property type="evidence" value="ECO:0007669"/>
    <property type="project" value="UniProtKB-ARBA"/>
</dbReference>
<dbReference type="CDD" id="cd04044">
    <property type="entry name" value="C2A_Tricalbin-like"/>
    <property type="match status" value="1"/>
</dbReference>
<dbReference type="Pfam" id="PF25669">
    <property type="entry name" value="SMP_MUG190-like"/>
    <property type="match status" value="1"/>
</dbReference>
<dbReference type="PROSITE" id="PS50004">
    <property type="entry name" value="C2"/>
    <property type="match status" value="5"/>
</dbReference>
<keyword evidence="5" id="KW-0479">Metal-binding</keyword>
<dbReference type="PIRSF" id="PIRSF037232">
    <property type="entry name" value="Tricalbin"/>
    <property type="match status" value="1"/>
</dbReference>
<dbReference type="PANTHER" id="PTHR46980:SF1">
    <property type="entry name" value="TRICALBIN-3"/>
    <property type="match status" value="1"/>
</dbReference>
<dbReference type="FunFam" id="2.60.40.150:FF:000301">
    <property type="entry name" value="Tcb3p"/>
    <property type="match status" value="1"/>
</dbReference>
<evidence type="ECO:0000259" key="15">
    <source>
        <dbReference type="PROSITE" id="PS50004"/>
    </source>
</evidence>
<keyword evidence="2" id="KW-0813">Transport</keyword>
<dbReference type="SUPFAM" id="SSF49562">
    <property type="entry name" value="C2 domain (Calcium/lipid-binding domain, CaLB)"/>
    <property type="match status" value="5"/>
</dbReference>
<name>A0A6C1DWK8_SACPS</name>
<dbReference type="GO" id="GO:0008289">
    <property type="term" value="F:lipid binding"/>
    <property type="evidence" value="ECO:0007669"/>
    <property type="project" value="UniProtKB-KW"/>
</dbReference>
<keyword evidence="7" id="KW-0256">Endoplasmic reticulum</keyword>
<evidence type="ECO:0000256" key="3">
    <source>
        <dbReference type="ARBA" id="ARBA00022553"/>
    </source>
</evidence>
<dbReference type="InterPro" id="IPR056910">
    <property type="entry name" value="TCB1-3_C2"/>
</dbReference>